<dbReference type="RefSeq" id="WP_186894861.1">
    <property type="nucleotide sequence ID" value="NZ_WJBE01000014.1"/>
</dbReference>
<evidence type="ECO:0000313" key="1">
    <source>
        <dbReference type="EMBL" id="MBC3900702.1"/>
    </source>
</evidence>
<sequence>MARPTTKPSLMAEADSNYQKLNQLIDSMTEKELSIAFDFSDDARKKEAHWGRDKNLRDVLVHLYEWHQLVLNWVDSNMKGEERPFLPAPYNWKTYGAMNVAFFEKHQNTSLDQAKEMFEKSHQDVLKLADAFTNEELFTKGTYKWVGGSTLGSYFVSATASHYDWAMKKIKAHIKNCTGIKNEAERSGAYKKASGKNAIRINTDA</sequence>
<dbReference type="InterPro" id="IPR012550">
    <property type="entry name" value="DUF1706"/>
</dbReference>
<name>A0ABR6YZP5_9FIRM</name>
<keyword evidence="2" id="KW-1185">Reference proteome</keyword>
<dbReference type="Proteomes" id="UP000622405">
    <property type="component" value="Unassembled WGS sequence"/>
</dbReference>
<accession>A0ABR6YZP5</accession>
<proteinExistence type="predicted"/>
<dbReference type="InterPro" id="IPR034660">
    <property type="entry name" value="DinB/YfiT-like"/>
</dbReference>
<protein>
    <submittedName>
        <fullName evidence="1">ClbS/DfsB family four-helix bundle protein</fullName>
    </submittedName>
</protein>
<dbReference type="PANTHER" id="PTHR40658:SF4">
    <property type="entry name" value="HYPOTHETICAL CYTOSOLIC PROTEIN"/>
    <property type="match status" value="1"/>
</dbReference>
<dbReference type="Pfam" id="PF08020">
    <property type="entry name" value="DUF1706"/>
    <property type="match status" value="1"/>
</dbReference>
<evidence type="ECO:0000313" key="2">
    <source>
        <dbReference type="Proteomes" id="UP000622405"/>
    </source>
</evidence>
<comment type="caution">
    <text evidence="1">The sequence shown here is derived from an EMBL/GenBank/DDBJ whole genome shotgun (WGS) entry which is preliminary data.</text>
</comment>
<dbReference type="PIRSF" id="PIRSF031551">
    <property type="entry name" value="DUF1706"/>
    <property type="match status" value="1"/>
</dbReference>
<dbReference type="PANTHER" id="PTHR40658">
    <property type="match status" value="1"/>
</dbReference>
<gene>
    <name evidence="1" type="ORF">GH811_13855</name>
</gene>
<reference evidence="1 2" key="1">
    <citation type="journal article" date="2020" name="mSystems">
        <title>Defining Genomic and Predicted Metabolic Features of the Acetobacterium Genus.</title>
        <authorList>
            <person name="Ross D.E."/>
            <person name="Marshall C.W."/>
            <person name="Gulliver D."/>
            <person name="May H.D."/>
            <person name="Norman R.S."/>
        </authorList>
    </citation>
    <scope>NUCLEOTIDE SEQUENCE [LARGE SCALE GENOMIC DNA]</scope>
    <source>
        <strain evidence="1 2">DSM 4132</strain>
    </source>
</reference>
<organism evidence="1 2">
    <name type="scientific">Acetobacterium malicum</name>
    <dbReference type="NCBI Taxonomy" id="52692"/>
    <lineage>
        <taxon>Bacteria</taxon>
        <taxon>Bacillati</taxon>
        <taxon>Bacillota</taxon>
        <taxon>Clostridia</taxon>
        <taxon>Eubacteriales</taxon>
        <taxon>Eubacteriaceae</taxon>
        <taxon>Acetobacterium</taxon>
    </lineage>
</organism>
<dbReference type="EMBL" id="WJBE01000014">
    <property type="protein sequence ID" value="MBC3900702.1"/>
    <property type="molecule type" value="Genomic_DNA"/>
</dbReference>
<dbReference type="Gene3D" id="1.20.120.450">
    <property type="entry name" value="dinb family like domain"/>
    <property type="match status" value="1"/>
</dbReference>